<dbReference type="PATRIC" id="fig|1619050.3.peg.193"/>
<dbReference type="GO" id="GO:0008270">
    <property type="term" value="F:zinc ion binding"/>
    <property type="evidence" value="ECO:0007669"/>
    <property type="project" value="InterPro"/>
</dbReference>
<proteinExistence type="predicted"/>
<dbReference type="NCBIfam" id="TIGR00167">
    <property type="entry name" value="cbbA"/>
    <property type="match status" value="1"/>
</dbReference>
<dbReference type="PIRSF" id="PIRSF001359">
    <property type="entry name" value="F_bP_aldolase_II"/>
    <property type="match status" value="1"/>
</dbReference>
<dbReference type="EMBL" id="LCLH01000007">
    <property type="protein sequence ID" value="KKU14066.1"/>
    <property type="molecule type" value="Genomic_DNA"/>
</dbReference>
<comment type="cofactor">
    <cofactor evidence="2">
        <name>Zn(2+)</name>
        <dbReference type="ChEBI" id="CHEBI:29105"/>
    </cofactor>
    <text evidence="2">Binds 2 Zn(2+) ions per subunit. One is catalytic and the other provides a structural contribution.</text>
</comment>
<evidence type="ECO:0000313" key="3">
    <source>
        <dbReference type="EMBL" id="KKU14066.1"/>
    </source>
</evidence>
<comment type="caution">
    <text evidence="3">The sequence shown here is derived from an EMBL/GenBank/DDBJ whole genome shotgun (WGS) entry which is preliminary data.</text>
</comment>
<feature type="binding site" evidence="2">
    <location>
        <position position="104"/>
    </location>
    <ligand>
        <name>Zn(2+)</name>
        <dbReference type="ChEBI" id="CHEBI:29105"/>
        <label>2</label>
    </ligand>
</feature>
<dbReference type="GO" id="GO:0005975">
    <property type="term" value="P:carbohydrate metabolic process"/>
    <property type="evidence" value="ECO:0007669"/>
    <property type="project" value="InterPro"/>
</dbReference>
<reference evidence="3 4" key="1">
    <citation type="journal article" date="2015" name="Nature">
        <title>rRNA introns, odd ribosomes, and small enigmatic genomes across a large radiation of phyla.</title>
        <authorList>
            <person name="Brown C.T."/>
            <person name="Hug L.A."/>
            <person name="Thomas B.C."/>
            <person name="Sharon I."/>
            <person name="Castelle C.J."/>
            <person name="Singh A."/>
            <person name="Wilkins M.J."/>
            <person name="Williams K.H."/>
            <person name="Banfield J.F."/>
        </authorList>
    </citation>
    <scope>NUCLEOTIDE SEQUENCE [LARGE SCALE GENOMIC DNA]</scope>
</reference>
<feature type="binding site" evidence="2">
    <location>
        <position position="178"/>
    </location>
    <ligand>
        <name>Zn(2+)</name>
        <dbReference type="ChEBI" id="CHEBI:29105"/>
        <label>1</label>
        <note>catalytic</note>
    </ligand>
</feature>
<dbReference type="STRING" id="1619050.UX20_C0007G0044"/>
<organism evidence="3 4">
    <name type="scientific">Candidatus Magasanikbacteria bacterium GW2011_GWC2_45_8</name>
    <dbReference type="NCBI Taxonomy" id="1619050"/>
    <lineage>
        <taxon>Bacteria</taxon>
        <taxon>Candidatus Magasanikiibacteriota</taxon>
    </lineage>
</organism>
<dbReference type="SUPFAM" id="SSF51569">
    <property type="entry name" value="Aldolase"/>
    <property type="match status" value="1"/>
</dbReference>
<dbReference type="InterPro" id="IPR050246">
    <property type="entry name" value="Class_II_FBP_aldolase"/>
</dbReference>
<dbReference type="Gene3D" id="3.20.20.70">
    <property type="entry name" value="Aldolase class I"/>
    <property type="match status" value="1"/>
</dbReference>
<dbReference type="PANTHER" id="PTHR30304:SF0">
    <property type="entry name" value="D-TAGATOSE-1,6-BISPHOSPHATE ALDOLASE SUBUNIT GATY-RELATED"/>
    <property type="match status" value="1"/>
</dbReference>
<dbReference type="CDD" id="cd00947">
    <property type="entry name" value="TBP_aldolase_IIB"/>
    <property type="match status" value="1"/>
</dbReference>
<keyword evidence="2" id="KW-0862">Zinc</keyword>
<accession>A0A0G1N0B4</accession>
<dbReference type="GO" id="GO:0016832">
    <property type="term" value="F:aldehyde-lyase activity"/>
    <property type="evidence" value="ECO:0007669"/>
    <property type="project" value="InterPro"/>
</dbReference>
<dbReference type="AlphaFoldDB" id="A0A0G1N0B4"/>
<evidence type="ECO:0000256" key="1">
    <source>
        <dbReference type="PIRSR" id="PIRSR001359-1"/>
    </source>
</evidence>
<dbReference type="Pfam" id="PF01116">
    <property type="entry name" value="F_bP_aldolase"/>
    <property type="match status" value="1"/>
</dbReference>
<name>A0A0G1N0B4_9BACT</name>
<dbReference type="InterPro" id="IPR013785">
    <property type="entry name" value="Aldolase_TIM"/>
</dbReference>
<dbReference type="InterPro" id="IPR000771">
    <property type="entry name" value="FBA_II"/>
</dbReference>
<sequence length="309" mass="34006">MLVNLNKLLLRAHKGHYAVGAFNINNLETLQGVVAAAESLCAPVILQTSEGALEYAGMEYLASLVRVAAKKTRVPLVFHLDHGKDFALIKQVIRSGFYTSVMFDGSRLLFKENMRKTRELAMLAHARGMTLEAELGVIKGTEDKISANEDLFTDPQQAAEFVAETKCDALAVSIGTSHGAFKFSGTPKLDIERLKEIARLVRVPLVLHGASGVEKHELEKLHEKCEVVGDCERLNAAKGVPDSQIREAIKFGITKVNIDSDLRLSFTSAVRLAFLNDKKMFDPRIYLGLGRSAVTEIVKKKIKLFKGKG</sequence>
<dbReference type="Proteomes" id="UP000034911">
    <property type="component" value="Unassembled WGS sequence"/>
</dbReference>
<feature type="binding site" evidence="2">
    <location>
        <position position="208"/>
    </location>
    <ligand>
        <name>Zn(2+)</name>
        <dbReference type="ChEBI" id="CHEBI:29105"/>
        <label>1</label>
        <note>catalytic</note>
    </ligand>
</feature>
<evidence type="ECO:0000313" key="4">
    <source>
        <dbReference type="Proteomes" id="UP000034911"/>
    </source>
</evidence>
<protein>
    <submittedName>
        <fullName evidence="3">Fructose-1,6-bisphosphate aldolase, class II</fullName>
    </submittedName>
</protein>
<feature type="active site" description="Proton donor" evidence="1">
    <location>
        <position position="81"/>
    </location>
</feature>
<gene>
    <name evidence="3" type="ORF">UX20_C0007G0044</name>
</gene>
<keyword evidence="2" id="KW-0479">Metal-binding</keyword>
<evidence type="ECO:0000256" key="2">
    <source>
        <dbReference type="PIRSR" id="PIRSR001359-3"/>
    </source>
</evidence>
<feature type="binding site" evidence="2">
    <location>
        <position position="134"/>
    </location>
    <ligand>
        <name>Zn(2+)</name>
        <dbReference type="ChEBI" id="CHEBI:29105"/>
        <label>2</label>
    </ligand>
</feature>
<dbReference type="PANTHER" id="PTHR30304">
    <property type="entry name" value="D-TAGATOSE-1,6-BISPHOSPHATE ALDOLASE"/>
    <property type="match status" value="1"/>
</dbReference>
<feature type="binding site" evidence="2">
    <location>
        <position position="82"/>
    </location>
    <ligand>
        <name>Zn(2+)</name>
        <dbReference type="ChEBI" id="CHEBI:29105"/>
        <label>1</label>
        <note>catalytic</note>
    </ligand>
</feature>